<dbReference type="OrthoDB" id="9786503at2"/>
<keyword evidence="1 5" id="KW-0489">Methyltransferase</keyword>
<dbReference type="RefSeq" id="WP_085143335.1">
    <property type="nucleotide sequence ID" value="NZ_JACKUA010000046.1"/>
</dbReference>
<proteinExistence type="predicted"/>
<dbReference type="Proteomes" id="UP000193964">
    <property type="component" value="Unassembled WGS sequence"/>
</dbReference>
<keyword evidence="3" id="KW-0949">S-adenosyl-L-methionine</keyword>
<name>A0A1X2FIA5_9MYCO</name>
<evidence type="ECO:0000313" key="6">
    <source>
        <dbReference type="Proteomes" id="UP000193964"/>
    </source>
</evidence>
<organism evidence="5 6">
    <name type="scientific">Mycolicibacterium wolinskyi</name>
    <dbReference type="NCBI Taxonomy" id="59750"/>
    <lineage>
        <taxon>Bacteria</taxon>
        <taxon>Bacillati</taxon>
        <taxon>Actinomycetota</taxon>
        <taxon>Actinomycetes</taxon>
        <taxon>Mycobacteriales</taxon>
        <taxon>Mycobacteriaceae</taxon>
        <taxon>Mycolicibacterium</taxon>
    </lineage>
</organism>
<dbReference type="PANTHER" id="PTHR43464">
    <property type="entry name" value="METHYLTRANSFERASE"/>
    <property type="match status" value="1"/>
</dbReference>
<evidence type="ECO:0000256" key="2">
    <source>
        <dbReference type="ARBA" id="ARBA00022679"/>
    </source>
</evidence>
<evidence type="ECO:0000313" key="5">
    <source>
        <dbReference type="EMBL" id="ORX18038.1"/>
    </source>
</evidence>
<dbReference type="CDD" id="cd02440">
    <property type="entry name" value="AdoMet_MTases"/>
    <property type="match status" value="1"/>
</dbReference>
<comment type="caution">
    <text evidence="5">The sequence shown here is derived from an EMBL/GenBank/DDBJ whole genome shotgun (WGS) entry which is preliminary data.</text>
</comment>
<dbReference type="GO" id="GO:0008168">
    <property type="term" value="F:methyltransferase activity"/>
    <property type="evidence" value="ECO:0007669"/>
    <property type="project" value="UniProtKB-KW"/>
</dbReference>
<keyword evidence="2 5" id="KW-0808">Transferase</keyword>
<evidence type="ECO:0000256" key="1">
    <source>
        <dbReference type="ARBA" id="ARBA00022603"/>
    </source>
</evidence>
<dbReference type="AlphaFoldDB" id="A0A1X2FIA5"/>
<evidence type="ECO:0000259" key="4">
    <source>
        <dbReference type="Pfam" id="PF13649"/>
    </source>
</evidence>
<protein>
    <submittedName>
        <fullName evidence="5">SAM-dependent methyltransferase</fullName>
    </submittedName>
</protein>
<dbReference type="Gene3D" id="3.40.50.150">
    <property type="entry name" value="Vaccinia Virus protein VP39"/>
    <property type="match status" value="1"/>
</dbReference>
<dbReference type="SUPFAM" id="SSF53335">
    <property type="entry name" value="S-adenosyl-L-methionine-dependent methyltransferases"/>
    <property type="match status" value="1"/>
</dbReference>
<accession>A0A1X2FIA5</accession>
<dbReference type="GO" id="GO:0032259">
    <property type="term" value="P:methylation"/>
    <property type="evidence" value="ECO:0007669"/>
    <property type="project" value="UniProtKB-KW"/>
</dbReference>
<dbReference type="PANTHER" id="PTHR43464:SF19">
    <property type="entry name" value="UBIQUINONE BIOSYNTHESIS O-METHYLTRANSFERASE, MITOCHONDRIAL"/>
    <property type="match status" value="1"/>
</dbReference>
<feature type="domain" description="Methyltransferase" evidence="4">
    <location>
        <begin position="55"/>
        <end position="148"/>
    </location>
</feature>
<sequence length="229" mass="25130">MQGNVNRTATPDYDPAGDPQEFWETVYGNTGQSWSGRVNPYLTELASTLSAGRALDLGCGQGGDSIWLAQRGWQVVAVDVASRALELAAHRARELHVDGLIDFQRHDLSESFPAGTFDLVSAQYLHSPVRLQRPQILRRATEAVAPGGILLIVDHGSAAPWSWDIPEHRFLSPDEVLDSLKLDDGLWDRLRVAAIEKEATGPQGQVATVTDHVIALRRRLTQPRSTHTG</sequence>
<dbReference type="InterPro" id="IPR029063">
    <property type="entry name" value="SAM-dependent_MTases_sf"/>
</dbReference>
<dbReference type="EMBL" id="LQQA01000006">
    <property type="protein sequence ID" value="ORX18038.1"/>
    <property type="molecule type" value="Genomic_DNA"/>
</dbReference>
<reference evidence="5 6" key="1">
    <citation type="submission" date="2016-01" db="EMBL/GenBank/DDBJ databases">
        <title>The new phylogeny of the genus Mycobacterium.</title>
        <authorList>
            <person name="Tarcisio F."/>
            <person name="Conor M."/>
            <person name="Antonella G."/>
            <person name="Elisabetta G."/>
            <person name="Giulia F.S."/>
            <person name="Sara T."/>
            <person name="Anna F."/>
            <person name="Clotilde B."/>
            <person name="Roberto B."/>
            <person name="Veronica D.S."/>
            <person name="Fabio R."/>
            <person name="Monica P."/>
            <person name="Olivier J."/>
            <person name="Enrico T."/>
            <person name="Nicola S."/>
        </authorList>
    </citation>
    <scope>NUCLEOTIDE SEQUENCE [LARGE SCALE GENOMIC DNA]</scope>
    <source>
        <strain evidence="5 6">ATCC 700010</strain>
    </source>
</reference>
<evidence type="ECO:0000256" key="3">
    <source>
        <dbReference type="ARBA" id="ARBA00022691"/>
    </source>
</evidence>
<gene>
    <name evidence="5" type="ORF">AWC31_16705</name>
</gene>
<dbReference type="InterPro" id="IPR041698">
    <property type="entry name" value="Methyltransf_25"/>
</dbReference>
<dbReference type="Pfam" id="PF13649">
    <property type="entry name" value="Methyltransf_25"/>
    <property type="match status" value="1"/>
</dbReference>